<dbReference type="Gene3D" id="3.40.50.300">
    <property type="entry name" value="P-loop containing nucleotide triphosphate hydrolases"/>
    <property type="match status" value="2"/>
</dbReference>
<organism evidence="12 13">
    <name type="scientific">Oceaniferula flava</name>
    <dbReference type="NCBI Taxonomy" id="2800421"/>
    <lineage>
        <taxon>Bacteria</taxon>
        <taxon>Pseudomonadati</taxon>
        <taxon>Verrucomicrobiota</taxon>
        <taxon>Verrucomicrobiia</taxon>
        <taxon>Verrucomicrobiales</taxon>
        <taxon>Verrucomicrobiaceae</taxon>
        <taxon>Oceaniferula</taxon>
    </lineage>
</organism>
<comment type="function">
    <text evidence="1 9">May be involved in recombinational repair of damaged DNA.</text>
</comment>
<dbReference type="PANTHER" id="PTHR11059">
    <property type="entry name" value="DNA REPAIR PROTEIN RECN"/>
    <property type="match status" value="1"/>
</dbReference>
<dbReference type="GO" id="GO:0043590">
    <property type="term" value="C:bacterial nucleoid"/>
    <property type="evidence" value="ECO:0007669"/>
    <property type="project" value="TreeGrafter"/>
</dbReference>
<evidence type="ECO:0000256" key="4">
    <source>
        <dbReference type="ARBA" id="ARBA00022741"/>
    </source>
</evidence>
<evidence type="ECO:0000256" key="2">
    <source>
        <dbReference type="ARBA" id="ARBA00009441"/>
    </source>
</evidence>
<keyword evidence="7 9" id="KW-0234">DNA repair</keyword>
<evidence type="ECO:0000256" key="3">
    <source>
        <dbReference type="ARBA" id="ARBA00021315"/>
    </source>
</evidence>
<keyword evidence="6" id="KW-0067">ATP-binding</keyword>
<dbReference type="CDD" id="cd03241">
    <property type="entry name" value="ABC_RecN"/>
    <property type="match status" value="2"/>
</dbReference>
<evidence type="ECO:0000256" key="8">
    <source>
        <dbReference type="ARBA" id="ARBA00033408"/>
    </source>
</evidence>
<name>A0AAE2VB60_9BACT</name>
<keyword evidence="5 9" id="KW-0227">DNA damage</keyword>
<dbReference type="InterPro" id="IPR027417">
    <property type="entry name" value="P-loop_NTPase"/>
</dbReference>
<dbReference type="NCBIfam" id="TIGR00634">
    <property type="entry name" value="recN"/>
    <property type="match status" value="1"/>
</dbReference>
<dbReference type="PANTHER" id="PTHR11059:SF0">
    <property type="entry name" value="DNA REPAIR PROTEIN RECN"/>
    <property type="match status" value="1"/>
</dbReference>
<reference evidence="12" key="1">
    <citation type="submission" date="2021-01" db="EMBL/GenBank/DDBJ databases">
        <title>Modified the classification status of verrucomicrobia.</title>
        <authorList>
            <person name="Feng X."/>
        </authorList>
    </citation>
    <scope>NUCLEOTIDE SEQUENCE</scope>
    <source>
        <strain evidence="12">5K15</strain>
    </source>
</reference>
<evidence type="ECO:0000313" key="12">
    <source>
        <dbReference type="EMBL" id="MBK1854175.1"/>
    </source>
</evidence>
<sequence length="550" mass="59828">MLSLLKINNLALVDQLSWSLDQGLVGVTGETGAGKSVIVGALKLVLGERADKSLIRTGEDTCTVEAVFDLADPPVINAILEDSGLDPCDDGQLIVKRVIGQSSNRQFINNSPATLAVLKSMGAFLVDLHGPHDHQGLLSTERQLSMLDAYAGATNLGRSYHEAWKKWREADEAFTSFQSAGIEGERELELLRHQLQEIDAAKPNPDEEEELEALYQRASNSSRLVELASGASNLISAGEDTLMDRFGQLQKMCRDLEKLDPGLRETLEGIDRAVMELQEIDAGLVDYLDDLSTDPAELASLEERINILENLKRKYGPTLDDVVAHRAEVAERLDSVENRSERLQELEAAVANARQDADAAGAKLSDKRRKSAPKLAKEIARHLKELGFKQAAFEVRLLPHGKPEAGGLEGVEFEFGPNPGEPLKPLRQIASSGEISRVMLSVKSALADQDATPLMVFDEIDANVGGEIARAVGEKMARLGERHQVVAITHFPQVAAVAATHFVVSKEVRDGRTCSQLVQVTDESRIEELVRMLGGGGEQARAMAESLLTS</sequence>
<evidence type="ECO:0000256" key="1">
    <source>
        <dbReference type="ARBA" id="ARBA00003618"/>
    </source>
</evidence>
<protein>
    <recommendedName>
        <fullName evidence="3 9">DNA repair protein RecN</fullName>
    </recommendedName>
    <alternativeName>
        <fullName evidence="8 9">Recombination protein N</fullName>
    </alternativeName>
</protein>
<feature type="coiled-coil region" evidence="10">
    <location>
        <begin position="326"/>
        <end position="363"/>
    </location>
</feature>
<accession>A0AAE2VB60</accession>
<dbReference type="AlphaFoldDB" id="A0AAE2VB60"/>
<comment type="caution">
    <text evidence="12">The sequence shown here is derived from an EMBL/GenBank/DDBJ whole genome shotgun (WGS) entry which is preliminary data.</text>
</comment>
<dbReference type="Proteomes" id="UP000634206">
    <property type="component" value="Unassembled WGS sequence"/>
</dbReference>
<dbReference type="Pfam" id="PF02463">
    <property type="entry name" value="SMC_N"/>
    <property type="match status" value="1"/>
</dbReference>
<dbReference type="GO" id="GO:0006310">
    <property type="term" value="P:DNA recombination"/>
    <property type="evidence" value="ECO:0007669"/>
    <property type="project" value="InterPro"/>
</dbReference>
<proteinExistence type="inferred from homology"/>
<dbReference type="RefSeq" id="WP_309488780.1">
    <property type="nucleotide sequence ID" value="NZ_JAENIG010000002.1"/>
</dbReference>
<evidence type="ECO:0000259" key="11">
    <source>
        <dbReference type="Pfam" id="PF02463"/>
    </source>
</evidence>
<dbReference type="InterPro" id="IPR003395">
    <property type="entry name" value="RecF/RecN/SMC_N"/>
</dbReference>
<evidence type="ECO:0000256" key="10">
    <source>
        <dbReference type="SAM" id="Coils"/>
    </source>
</evidence>
<evidence type="ECO:0000256" key="5">
    <source>
        <dbReference type="ARBA" id="ARBA00022763"/>
    </source>
</evidence>
<dbReference type="GO" id="GO:0009432">
    <property type="term" value="P:SOS response"/>
    <property type="evidence" value="ECO:0007669"/>
    <property type="project" value="TreeGrafter"/>
</dbReference>
<evidence type="ECO:0000256" key="6">
    <source>
        <dbReference type="ARBA" id="ARBA00022840"/>
    </source>
</evidence>
<dbReference type="EMBL" id="JAENIG010000002">
    <property type="protein sequence ID" value="MBK1854175.1"/>
    <property type="molecule type" value="Genomic_DNA"/>
</dbReference>
<evidence type="ECO:0000256" key="9">
    <source>
        <dbReference type="PIRNR" id="PIRNR003128"/>
    </source>
</evidence>
<evidence type="ECO:0000313" key="13">
    <source>
        <dbReference type="Proteomes" id="UP000634206"/>
    </source>
</evidence>
<keyword evidence="10" id="KW-0175">Coiled coil</keyword>
<comment type="similarity">
    <text evidence="2 9">Belongs to the RecN family.</text>
</comment>
<keyword evidence="13" id="KW-1185">Reference proteome</keyword>
<dbReference type="InterPro" id="IPR004604">
    <property type="entry name" value="DNA_recomb/repair_RecN"/>
</dbReference>
<dbReference type="SUPFAM" id="SSF52540">
    <property type="entry name" value="P-loop containing nucleoside triphosphate hydrolases"/>
    <property type="match status" value="1"/>
</dbReference>
<dbReference type="GO" id="GO:0005524">
    <property type="term" value="F:ATP binding"/>
    <property type="evidence" value="ECO:0007669"/>
    <property type="project" value="UniProtKB-KW"/>
</dbReference>
<feature type="domain" description="RecF/RecN/SMC N-terminal" evidence="11">
    <location>
        <begin position="14"/>
        <end position="506"/>
    </location>
</feature>
<dbReference type="GO" id="GO:0006281">
    <property type="term" value="P:DNA repair"/>
    <property type="evidence" value="ECO:0007669"/>
    <property type="project" value="UniProtKB-KW"/>
</dbReference>
<gene>
    <name evidence="12" type="primary">recN</name>
    <name evidence="12" type="ORF">JIN83_04355</name>
</gene>
<evidence type="ECO:0000256" key="7">
    <source>
        <dbReference type="ARBA" id="ARBA00023204"/>
    </source>
</evidence>
<dbReference type="PIRSF" id="PIRSF003128">
    <property type="entry name" value="RecN"/>
    <property type="match status" value="1"/>
</dbReference>
<keyword evidence="4" id="KW-0547">Nucleotide-binding</keyword>